<evidence type="ECO:0000256" key="1">
    <source>
        <dbReference type="ARBA" id="ARBA00004141"/>
    </source>
</evidence>
<feature type="transmembrane region" description="Helical" evidence="8">
    <location>
        <begin position="33"/>
        <end position="51"/>
    </location>
</feature>
<dbReference type="PANTHER" id="PTHR42751:SF1">
    <property type="entry name" value="CATION_PROTON ANTIPORTER YBAL-RELATED"/>
    <property type="match status" value="1"/>
</dbReference>
<dbReference type="SUPFAM" id="SSF51735">
    <property type="entry name" value="NAD(P)-binding Rossmann-fold domains"/>
    <property type="match status" value="1"/>
</dbReference>
<dbReference type="PANTHER" id="PTHR42751">
    <property type="entry name" value="SODIUM/HYDROGEN EXCHANGER FAMILY/TRKA DOMAIN PROTEIN"/>
    <property type="match status" value="1"/>
</dbReference>
<dbReference type="GO" id="GO:0006813">
    <property type="term" value="P:potassium ion transport"/>
    <property type="evidence" value="ECO:0007669"/>
    <property type="project" value="InterPro"/>
</dbReference>
<dbReference type="EMBL" id="JACIDO010000002">
    <property type="protein sequence ID" value="MBB3934972.1"/>
    <property type="molecule type" value="Genomic_DNA"/>
</dbReference>
<feature type="transmembrane region" description="Helical" evidence="8">
    <location>
        <begin position="63"/>
        <end position="81"/>
    </location>
</feature>
<protein>
    <submittedName>
        <fullName evidence="10">CPA2 family monovalent cation:H+ antiporter-2</fullName>
    </submittedName>
</protein>
<keyword evidence="4 8" id="KW-0812">Transmembrane</keyword>
<feature type="region of interest" description="Disordered" evidence="7">
    <location>
        <begin position="592"/>
        <end position="622"/>
    </location>
</feature>
<evidence type="ECO:0000259" key="9">
    <source>
        <dbReference type="PROSITE" id="PS51201"/>
    </source>
</evidence>
<dbReference type="InterPro" id="IPR003148">
    <property type="entry name" value="RCK_N"/>
</dbReference>
<feature type="transmembrane region" description="Helical" evidence="8">
    <location>
        <begin position="88"/>
        <end position="110"/>
    </location>
</feature>
<keyword evidence="5 8" id="KW-1133">Transmembrane helix</keyword>
<dbReference type="RefSeq" id="WP_090964041.1">
    <property type="nucleotide sequence ID" value="NZ_FOOA01000011.1"/>
</dbReference>
<dbReference type="InterPro" id="IPR036291">
    <property type="entry name" value="NAD(P)-bd_dom_sf"/>
</dbReference>
<evidence type="ECO:0000256" key="7">
    <source>
        <dbReference type="SAM" id="MobiDB-lite"/>
    </source>
</evidence>
<feature type="transmembrane region" description="Helical" evidence="8">
    <location>
        <begin position="343"/>
        <end position="365"/>
    </location>
</feature>
<feature type="transmembrane region" description="Helical" evidence="8">
    <location>
        <begin position="235"/>
        <end position="264"/>
    </location>
</feature>
<evidence type="ECO:0000313" key="10">
    <source>
        <dbReference type="EMBL" id="MBB3934972.1"/>
    </source>
</evidence>
<gene>
    <name evidence="10" type="ORF">GGR05_001100</name>
</gene>
<keyword evidence="6 8" id="KW-0472">Membrane</keyword>
<dbReference type="Proteomes" id="UP000531216">
    <property type="component" value="Unassembled WGS sequence"/>
</dbReference>
<feature type="domain" description="RCK N-terminal" evidence="9">
    <location>
        <begin position="458"/>
        <end position="574"/>
    </location>
</feature>
<dbReference type="PROSITE" id="PS51201">
    <property type="entry name" value="RCK_N"/>
    <property type="match status" value="1"/>
</dbReference>
<organism evidence="10 11">
    <name type="scientific">Aureimonas phyllosphaerae</name>
    <dbReference type="NCBI Taxonomy" id="1166078"/>
    <lineage>
        <taxon>Bacteria</taxon>
        <taxon>Pseudomonadati</taxon>
        <taxon>Pseudomonadota</taxon>
        <taxon>Alphaproteobacteria</taxon>
        <taxon>Hyphomicrobiales</taxon>
        <taxon>Aurantimonadaceae</taxon>
        <taxon>Aureimonas</taxon>
    </lineage>
</organism>
<dbReference type="GO" id="GO:0016020">
    <property type="term" value="C:membrane"/>
    <property type="evidence" value="ECO:0007669"/>
    <property type="project" value="UniProtKB-SubCell"/>
</dbReference>
<feature type="transmembrane region" description="Helical" evidence="8">
    <location>
        <begin position="192"/>
        <end position="215"/>
    </location>
</feature>
<evidence type="ECO:0000256" key="6">
    <source>
        <dbReference type="ARBA" id="ARBA00023136"/>
    </source>
</evidence>
<dbReference type="OrthoDB" id="9781411at2"/>
<dbReference type="InterPro" id="IPR038770">
    <property type="entry name" value="Na+/solute_symporter_sf"/>
</dbReference>
<evidence type="ECO:0000256" key="4">
    <source>
        <dbReference type="ARBA" id="ARBA00022692"/>
    </source>
</evidence>
<dbReference type="GO" id="GO:1902600">
    <property type="term" value="P:proton transmembrane transport"/>
    <property type="evidence" value="ECO:0007669"/>
    <property type="project" value="InterPro"/>
</dbReference>
<dbReference type="Gene3D" id="1.20.1530.20">
    <property type="match status" value="1"/>
</dbReference>
<dbReference type="InterPro" id="IPR006153">
    <property type="entry name" value="Cation/H_exchanger_TM"/>
</dbReference>
<comment type="caution">
    <text evidence="10">The sequence shown here is derived from an EMBL/GenBank/DDBJ whole genome shotgun (WGS) entry which is preliminary data.</text>
</comment>
<sequence length="622" mass="64926">MLHDMPLIETIVAGLGLAFVFGTLVNRFGISPIVGYLLAGISVGPFTPGFVADQGLATELAELGVILLMFGVGLHFSLADLMSVRAIALPGAVVQIACATLLGMGLAWLLGWSVGAGLVFGLALSVASTVVLLRAMQERRLIETGKGRIAVGWLIVEDLAMVLTLVLLPAFATALGRTAPSSGSGVFTDLGLGVSGVILMTVFKLCLFVVLMLLVGRRIIPWALQMTASSGSRELFRLAVLAITLGVAFGAASLFGVSLALGAFFAGMIMAESDLSHRAAEDTLPLRDAFAVLFFVSVGMLFDPRSLIEDPLPILATVLIIVFGKSLAAFVIVRAFGHPVSTALTISVSLAQIGEFSFILAELGGRLNILPPQARDLILAGAILSIMLNPILFSSIDRLRQRLERGALVEAAPSVSPATFGGGRGHEPQTQPAGTVPTHIPAGSVAIESENLRPTALVDHLVLVGYGRVGSRIAQRLADAGRSFVVIEDADKRVARIRTAGLEAVVGNAVKPEVLGAANIAKARDIVLAFPNSFEAVAIINAARAANPSVRITARVHSGEQRERLIHAGADTVINGDEVTARAIAEHLLDARSDLPPGDGPILQAEEPMNGAALTAGSDRLP</sequence>
<feature type="transmembrane region" description="Helical" evidence="8">
    <location>
        <begin position="148"/>
        <end position="172"/>
    </location>
</feature>
<comment type="subcellular location">
    <subcellularLocation>
        <location evidence="1">Membrane</location>
        <topology evidence="1">Multi-pass membrane protein</topology>
    </subcellularLocation>
</comment>
<dbReference type="Pfam" id="PF00999">
    <property type="entry name" value="Na_H_Exchanger"/>
    <property type="match status" value="1"/>
</dbReference>
<evidence type="ECO:0000256" key="5">
    <source>
        <dbReference type="ARBA" id="ARBA00022989"/>
    </source>
</evidence>
<reference evidence="10 11" key="1">
    <citation type="submission" date="2020-08" db="EMBL/GenBank/DDBJ databases">
        <title>Genomic Encyclopedia of Type Strains, Phase IV (KMG-IV): sequencing the most valuable type-strain genomes for metagenomic binning, comparative biology and taxonomic classification.</title>
        <authorList>
            <person name="Goeker M."/>
        </authorList>
    </citation>
    <scope>NUCLEOTIDE SEQUENCE [LARGE SCALE GENOMIC DNA]</scope>
    <source>
        <strain evidence="10 11">DSM 25024</strain>
    </source>
</reference>
<comment type="similarity">
    <text evidence="2">Belongs to the monovalent cation:proton antiporter 2 (CPA2) transporter (TC 2.A.37) family.</text>
</comment>
<keyword evidence="3" id="KW-0813">Transport</keyword>
<feature type="transmembrane region" description="Helical" evidence="8">
    <location>
        <begin position="6"/>
        <end position="26"/>
    </location>
</feature>
<evidence type="ECO:0000256" key="8">
    <source>
        <dbReference type="SAM" id="Phobius"/>
    </source>
</evidence>
<proteinExistence type="inferred from homology"/>
<evidence type="ECO:0000256" key="3">
    <source>
        <dbReference type="ARBA" id="ARBA00022448"/>
    </source>
</evidence>
<name>A0A7W6BQC7_9HYPH</name>
<feature type="transmembrane region" description="Helical" evidence="8">
    <location>
        <begin position="314"/>
        <end position="337"/>
    </location>
</feature>
<keyword evidence="11" id="KW-1185">Reference proteome</keyword>
<dbReference type="Gene3D" id="3.40.50.720">
    <property type="entry name" value="NAD(P)-binding Rossmann-like Domain"/>
    <property type="match status" value="1"/>
</dbReference>
<dbReference type="AlphaFoldDB" id="A0A7W6BQC7"/>
<feature type="transmembrane region" description="Helical" evidence="8">
    <location>
        <begin position="116"/>
        <end position="136"/>
    </location>
</feature>
<feature type="transmembrane region" description="Helical" evidence="8">
    <location>
        <begin position="377"/>
        <end position="396"/>
    </location>
</feature>
<evidence type="ECO:0000256" key="2">
    <source>
        <dbReference type="ARBA" id="ARBA00005551"/>
    </source>
</evidence>
<evidence type="ECO:0000313" key="11">
    <source>
        <dbReference type="Proteomes" id="UP000531216"/>
    </source>
</evidence>
<accession>A0A7W6BQC7</accession>
<dbReference type="Pfam" id="PF02254">
    <property type="entry name" value="TrkA_N"/>
    <property type="match status" value="1"/>
</dbReference>
<dbReference type="GO" id="GO:0015297">
    <property type="term" value="F:antiporter activity"/>
    <property type="evidence" value="ECO:0007669"/>
    <property type="project" value="InterPro"/>
</dbReference>